<comment type="caution">
    <text evidence="11">The sequence shown here is derived from an EMBL/GenBank/DDBJ whole genome shotgun (WGS) entry which is preliminary data.</text>
</comment>
<dbReference type="GO" id="GO:0005886">
    <property type="term" value="C:plasma membrane"/>
    <property type="evidence" value="ECO:0007669"/>
    <property type="project" value="UniProtKB-SubCell"/>
</dbReference>
<evidence type="ECO:0008006" key="13">
    <source>
        <dbReference type="Google" id="ProtNLM"/>
    </source>
</evidence>
<protein>
    <recommendedName>
        <fullName evidence="13">MtN3-like protein</fullName>
    </recommendedName>
</protein>
<reference evidence="11 12" key="1">
    <citation type="submission" date="2024-09" db="EMBL/GenBank/DDBJ databases">
        <title>Genome sequencing and assembly of Phytophthora oleae, isolate VK10A, causative agent of rot of olive drupes.</title>
        <authorList>
            <person name="Conti Taguali S."/>
            <person name="Riolo M."/>
            <person name="La Spada F."/>
            <person name="Cacciola S.O."/>
            <person name="Dionisio G."/>
        </authorList>
    </citation>
    <scope>NUCLEOTIDE SEQUENCE [LARGE SCALE GENOMIC DNA]</scope>
    <source>
        <strain evidence="11 12">VK10A</strain>
    </source>
</reference>
<keyword evidence="5" id="KW-0762">Sugar transport</keyword>
<keyword evidence="6 10" id="KW-0812">Transmembrane</keyword>
<keyword evidence="4" id="KW-1003">Cell membrane</keyword>
<keyword evidence="7" id="KW-0677">Repeat</keyword>
<dbReference type="EMBL" id="JBIMZQ010000003">
    <property type="protein sequence ID" value="KAL3673052.1"/>
    <property type="molecule type" value="Genomic_DNA"/>
</dbReference>
<evidence type="ECO:0000313" key="11">
    <source>
        <dbReference type="EMBL" id="KAL3673052.1"/>
    </source>
</evidence>
<evidence type="ECO:0000256" key="10">
    <source>
        <dbReference type="SAM" id="Phobius"/>
    </source>
</evidence>
<evidence type="ECO:0000313" key="12">
    <source>
        <dbReference type="Proteomes" id="UP001632037"/>
    </source>
</evidence>
<keyword evidence="8 10" id="KW-1133">Transmembrane helix</keyword>
<dbReference type="AlphaFoldDB" id="A0ABD3G1M1"/>
<keyword evidence="3" id="KW-0813">Transport</keyword>
<sequence length="83" mass="9074">METKSAASIPINLSLMLFVSTTLWVVSGAVDSDYFVAGLNAIGSLLSIVQIVFYMIYRPTRDDDFVLNEVGESPNENVNCCHA</sequence>
<accession>A0ABD3G1M1</accession>
<evidence type="ECO:0000256" key="4">
    <source>
        <dbReference type="ARBA" id="ARBA00022475"/>
    </source>
</evidence>
<evidence type="ECO:0000256" key="6">
    <source>
        <dbReference type="ARBA" id="ARBA00022692"/>
    </source>
</evidence>
<evidence type="ECO:0000256" key="8">
    <source>
        <dbReference type="ARBA" id="ARBA00022989"/>
    </source>
</evidence>
<evidence type="ECO:0000256" key="1">
    <source>
        <dbReference type="ARBA" id="ARBA00004651"/>
    </source>
</evidence>
<dbReference type="PANTHER" id="PTHR10791">
    <property type="entry name" value="RAG1-ACTIVATING PROTEIN 1"/>
    <property type="match status" value="1"/>
</dbReference>
<feature type="transmembrane region" description="Helical" evidence="10">
    <location>
        <begin position="36"/>
        <end position="57"/>
    </location>
</feature>
<evidence type="ECO:0000256" key="2">
    <source>
        <dbReference type="ARBA" id="ARBA00007809"/>
    </source>
</evidence>
<proteinExistence type="inferred from homology"/>
<dbReference type="InterPro" id="IPR004316">
    <property type="entry name" value="SWEET_rpt"/>
</dbReference>
<feature type="transmembrane region" description="Helical" evidence="10">
    <location>
        <begin position="12"/>
        <end position="30"/>
    </location>
</feature>
<dbReference type="Pfam" id="PF03083">
    <property type="entry name" value="MtN3_slv"/>
    <property type="match status" value="1"/>
</dbReference>
<dbReference type="PANTHER" id="PTHR10791:SF30">
    <property type="entry name" value="SUGAR TRANSPORTER SWEET1"/>
    <property type="match status" value="1"/>
</dbReference>
<keyword evidence="9 10" id="KW-0472">Membrane</keyword>
<dbReference type="Gene3D" id="1.20.1280.290">
    <property type="match status" value="1"/>
</dbReference>
<comment type="similarity">
    <text evidence="2">Belongs to the SWEET sugar transporter family.</text>
</comment>
<dbReference type="InterPro" id="IPR047664">
    <property type="entry name" value="SWEET"/>
</dbReference>
<evidence type="ECO:0000256" key="9">
    <source>
        <dbReference type="ARBA" id="ARBA00023136"/>
    </source>
</evidence>
<name>A0ABD3G1M1_9STRA</name>
<keyword evidence="12" id="KW-1185">Reference proteome</keyword>
<evidence type="ECO:0000256" key="3">
    <source>
        <dbReference type="ARBA" id="ARBA00022448"/>
    </source>
</evidence>
<organism evidence="11 12">
    <name type="scientific">Phytophthora oleae</name>
    <dbReference type="NCBI Taxonomy" id="2107226"/>
    <lineage>
        <taxon>Eukaryota</taxon>
        <taxon>Sar</taxon>
        <taxon>Stramenopiles</taxon>
        <taxon>Oomycota</taxon>
        <taxon>Peronosporomycetes</taxon>
        <taxon>Peronosporales</taxon>
        <taxon>Peronosporaceae</taxon>
        <taxon>Phytophthora</taxon>
    </lineage>
</organism>
<evidence type="ECO:0000256" key="5">
    <source>
        <dbReference type="ARBA" id="ARBA00022597"/>
    </source>
</evidence>
<comment type="subcellular location">
    <subcellularLocation>
        <location evidence="1">Cell membrane</location>
        <topology evidence="1">Multi-pass membrane protein</topology>
    </subcellularLocation>
</comment>
<dbReference type="Proteomes" id="UP001632037">
    <property type="component" value="Unassembled WGS sequence"/>
</dbReference>
<gene>
    <name evidence="11" type="ORF">V7S43_002347</name>
</gene>
<evidence type="ECO:0000256" key="7">
    <source>
        <dbReference type="ARBA" id="ARBA00022737"/>
    </source>
</evidence>